<accession>A0A9I9EK72</accession>
<dbReference type="EnsemblPlants" id="MELO3C034543.2.1">
    <property type="protein sequence ID" value="MELO3C034543.2.1"/>
    <property type="gene ID" value="MELO3C034543.2"/>
</dbReference>
<dbReference type="Gramene" id="MELO3C034543.2.1">
    <property type="protein sequence ID" value="MELO3C034543.2.1"/>
    <property type="gene ID" value="MELO3C034543.2"/>
</dbReference>
<organism evidence="2">
    <name type="scientific">Cucumis melo</name>
    <name type="common">Muskmelon</name>
    <dbReference type="NCBI Taxonomy" id="3656"/>
    <lineage>
        <taxon>Eukaryota</taxon>
        <taxon>Viridiplantae</taxon>
        <taxon>Streptophyta</taxon>
        <taxon>Embryophyta</taxon>
        <taxon>Tracheophyta</taxon>
        <taxon>Spermatophyta</taxon>
        <taxon>Magnoliopsida</taxon>
        <taxon>eudicotyledons</taxon>
        <taxon>Gunneridae</taxon>
        <taxon>Pentapetalae</taxon>
        <taxon>rosids</taxon>
        <taxon>fabids</taxon>
        <taxon>Cucurbitales</taxon>
        <taxon>Cucurbitaceae</taxon>
        <taxon>Benincaseae</taxon>
        <taxon>Cucumis</taxon>
    </lineage>
</organism>
<feature type="region of interest" description="Disordered" evidence="1">
    <location>
        <begin position="12"/>
        <end position="41"/>
    </location>
</feature>
<dbReference type="AlphaFoldDB" id="A0A9I9EK72"/>
<evidence type="ECO:0000313" key="2">
    <source>
        <dbReference type="EnsemblPlants" id="MELO3C034543.2.1"/>
    </source>
</evidence>
<protein>
    <submittedName>
        <fullName evidence="2">Uncharacterized protein</fullName>
    </submittedName>
</protein>
<name>A0A9I9EK72_CUCME</name>
<evidence type="ECO:0000256" key="1">
    <source>
        <dbReference type="SAM" id="MobiDB-lite"/>
    </source>
</evidence>
<proteinExistence type="predicted"/>
<sequence>MEALWVIQIRRRRKKKRPDPTHSARPECGSGRVGKPDPTQLHPYRAHPFSLDCLAGSHDDPKLVISVVGTFNSSTSFKEMKLCVAPQSIITTTSRSSIFLLILNVPGAVRPTTEFRDSSTTGLTSTIPSSISISPISASSRLSATTHSRSSLFLQRWPLLNAQSRSTVERDVRVGLPLPRFGFVFAASFGYGCGPPFATSIFSSASWAASIRSSRPTALMENTSFLIIGSRPLVNVPSKTSSAISGRGTDSSSNFCRHSLTEPSYLTAKNLAHAVPCSLFRNRLYILSFNSFQDLNRFRFSAHLNQLNPFPFKLTMTIFSFSRSFKRCIWK</sequence>
<reference evidence="2" key="1">
    <citation type="submission" date="2023-03" db="UniProtKB">
        <authorList>
            <consortium name="EnsemblPlants"/>
        </authorList>
    </citation>
    <scope>IDENTIFICATION</scope>
</reference>